<gene>
    <name evidence="2" type="ORF">BT62DRAFT_308919</name>
</gene>
<protein>
    <recommendedName>
        <fullName evidence="4">Secreted protein</fullName>
    </recommendedName>
</protein>
<evidence type="ECO:0000313" key="3">
    <source>
        <dbReference type="Proteomes" id="UP000812287"/>
    </source>
</evidence>
<reference evidence="2" key="1">
    <citation type="submission" date="2020-11" db="EMBL/GenBank/DDBJ databases">
        <title>Adaptations for nitrogen fixation in a non-lichenized fungal sporocarp promotes dispersal by wood-feeding termites.</title>
        <authorList>
            <consortium name="DOE Joint Genome Institute"/>
            <person name="Koch R.A."/>
            <person name="Yoon G."/>
            <person name="Arayal U."/>
            <person name="Lail K."/>
            <person name="Amirebrahimi M."/>
            <person name="Labutti K."/>
            <person name="Lipzen A."/>
            <person name="Riley R."/>
            <person name="Barry K."/>
            <person name="Henrissat B."/>
            <person name="Grigoriev I.V."/>
            <person name="Herr J.R."/>
            <person name="Aime M.C."/>
        </authorList>
    </citation>
    <scope>NUCLEOTIDE SEQUENCE</scope>
    <source>
        <strain evidence="2">MCA 3950</strain>
    </source>
</reference>
<proteinExistence type="predicted"/>
<name>A0A9P7VMN8_9AGAR</name>
<dbReference type="GeneID" id="66102756"/>
<sequence length="97" mass="10901">MANARSFQLHVLLLVRVYALGIHCERITNGVSQRMCENQRVHLGDCSFPCSKSQLMLISHLQHSHVNLAITHCAWSSAKGDHGFNIPLIMTLSFTKE</sequence>
<feature type="chain" id="PRO_5040477826" description="Secreted protein" evidence="1">
    <location>
        <begin position="25"/>
        <end position="97"/>
    </location>
</feature>
<keyword evidence="3" id="KW-1185">Reference proteome</keyword>
<comment type="caution">
    <text evidence="2">The sequence shown here is derived from an EMBL/GenBank/DDBJ whole genome shotgun (WGS) entry which is preliminary data.</text>
</comment>
<organism evidence="2 3">
    <name type="scientific">Guyanagaster necrorhizus</name>
    <dbReference type="NCBI Taxonomy" id="856835"/>
    <lineage>
        <taxon>Eukaryota</taxon>
        <taxon>Fungi</taxon>
        <taxon>Dikarya</taxon>
        <taxon>Basidiomycota</taxon>
        <taxon>Agaricomycotina</taxon>
        <taxon>Agaricomycetes</taxon>
        <taxon>Agaricomycetidae</taxon>
        <taxon>Agaricales</taxon>
        <taxon>Marasmiineae</taxon>
        <taxon>Physalacriaceae</taxon>
        <taxon>Guyanagaster</taxon>
    </lineage>
</organism>
<evidence type="ECO:0008006" key="4">
    <source>
        <dbReference type="Google" id="ProtNLM"/>
    </source>
</evidence>
<dbReference type="Proteomes" id="UP000812287">
    <property type="component" value="Unassembled WGS sequence"/>
</dbReference>
<accession>A0A9P7VMN8</accession>
<dbReference type="AlphaFoldDB" id="A0A9P7VMN8"/>
<dbReference type="RefSeq" id="XP_043037513.1">
    <property type="nucleotide sequence ID" value="XM_043180460.1"/>
</dbReference>
<keyword evidence="1" id="KW-0732">Signal</keyword>
<feature type="signal peptide" evidence="1">
    <location>
        <begin position="1"/>
        <end position="24"/>
    </location>
</feature>
<evidence type="ECO:0000256" key="1">
    <source>
        <dbReference type="SAM" id="SignalP"/>
    </source>
</evidence>
<dbReference type="EMBL" id="MU250542">
    <property type="protein sequence ID" value="KAG7444013.1"/>
    <property type="molecule type" value="Genomic_DNA"/>
</dbReference>
<evidence type="ECO:0000313" key="2">
    <source>
        <dbReference type="EMBL" id="KAG7444013.1"/>
    </source>
</evidence>